<name>A0A1V4HFH6_9BACL</name>
<protein>
    <submittedName>
        <fullName evidence="2">Uncharacterized protein</fullName>
    </submittedName>
</protein>
<dbReference type="OrthoDB" id="916275at2"/>
<dbReference type="InterPro" id="IPR017853">
    <property type="entry name" value="GH"/>
</dbReference>
<evidence type="ECO:0000313" key="2">
    <source>
        <dbReference type="EMBL" id="OPH53505.1"/>
    </source>
</evidence>
<proteinExistence type="predicted"/>
<keyword evidence="1" id="KW-0812">Transmembrane</keyword>
<dbReference type="STRING" id="1469647.BC351_06470"/>
<keyword evidence="1" id="KW-0472">Membrane</keyword>
<dbReference type="SUPFAM" id="SSF51445">
    <property type="entry name" value="(Trans)glycosidases"/>
    <property type="match status" value="1"/>
</dbReference>
<accession>A0A1V4HFH6</accession>
<dbReference type="EMBL" id="MBTG01000023">
    <property type="protein sequence ID" value="OPH53505.1"/>
    <property type="molecule type" value="Genomic_DNA"/>
</dbReference>
<dbReference type="RefSeq" id="WP_079415727.1">
    <property type="nucleotide sequence ID" value="NZ_MBTG01000023.1"/>
</dbReference>
<dbReference type="AlphaFoldDB" id="A0A1V4HFH6"/>
<evidence type="ECO:0000256" key="1">
    <source>
        <dbReference type="SAM" id="Phobius"/>
    </source>
</evidence>
<feature type="transmembrane region" description="Helical" evidence="1">
    <location>
        <begin position="12"/>
        <end position="29"/>
    </location>
</feature>
<dbReference type="Proteomes" id="UP000190626">
    <property type="component" value="Unassembled WGS sequence"/>
</dbReference>
<organism evidence="2 3">
    <name type="scientific">Paenibacillus ferrarius</name>
    <dbReference type="NCBI Taxonomy" id="1469647"/>
    <lineage>
        <taxon>Bacteria</taxon>
        <taxon>Bacillati</taxon>
        <taxon>Bacillota</taxon>
        <taxon>Bacilli</taxon>
        <taxon>Bacillales</taxon>
        <taxon>Paenibacillaceae</taxon>
        <taxon>Paenibacillus</taxon>
    </lineage>
</organism>
<comment type="caution">
    <text evidence="2">The sequence shown here is derived from an EMBL/GenBank/DDBJ whole genome shotgun (WGS) entry which is preliminary data.</text>
</comment>
<keyword evidence="1" id="KW-1133">Transmembrane helix</keyword>
<sequence length="1016" mass="114176">MKIKTMKVRYWVLLFLLVSVGTPFIWWMLMPNKNLDVVVLNKTFPLVTNVSGGEKQLDYSKQRGLYWLMAYLGIKNPETNKKYEVRTDYYGNFLNNGKLVNKPLQKLTYVPDVIYLSDTYGTGNSKINGVEPEGVSGMTKEEVALVATSYAKGTTVIGEYNIAGDPTKTSVSKELGEIFGVNFTGLAGKFFSDLSSTADVPNWMRATYEQQYGKKWSLTGAGIVIAGNNRIVVLQRDIGFTGNSLQIYMTEQNAQTYGTEAVDYYNWFEIVKPVDEDSVIAWYDLNLTEEGKNQLNPFGLDHKLPAIIAKHSNNKHSFYFAGDFTDYRGPDKINRFFGATTLYRYFSVNSEGDLSYFYWRFYVPLMSKLFKDIKPLEHGISFKPAMEVTSDGSQLSSKIDGKQFAVYQNGQWKKLYVKGVDIGRTVPGYPQGTFPDDPAFYTDWFEKIANMNANAIRVYTRMPSVFYRALDIYNDNHPDNRLYVFQNIAVNQEPPEGNFLDKAYHAAVEKSAEDTINAIHGNAAIESVDGKSSDVYINDVSGYVLGYLVTPDLRPDRVAATDAGNPSYRYTGEYVSAGTSATPTESWLASLSNKVYEYEQQSYNMQHPAGIVSIPELDRVYQDMYNAADGNSKASAVTINHLDTTNKVTSGFFGAYNMFPDQPVFRSGEADEAKPSFAGFKAYLNNFMKTQNKYPVLISEFGLPTSADSTEVQQGSGIVSLIAMIKDSGAMGGLLYEWADEWGASSKFTSPLMIPYNRGSLWHNVVDPEQNYGVMALESKIPKDYAMTLRGSDPLNTLAFNADESYFYMKADFHTLPAFDQKSIMIYLDTIDRKNGEYMISPEGEENWSGTEFNINIDSQNKADLLVIPTYNTSKGSYFSSVSTTGIFEKMDGSKLIPGRFENSLSQFYVEGNTLNVRIPWTRLNFSDPSSLLVLSDEKHKGAAESLKEALSVRMTDGIVASLVIMDKATQKVDYHFPESVTSPGYRTFMWNTWDVPQPVSRTKMSYDMIREEFAN</sequence>
<gene>
    <name evidence="2" type="ORF">BC351_06470</name>
</gene>
<evidence type="ECO:0000313" key="3">
    <source>
        <dbReference type="Proteomes" id="UP000190626"/>
    </source>
</evidence>
<reference evidence="3" key="1">
    <citation type="submission" date="2016-07" db="EMBL/GenBank/DDBJ databases">
        <authorList>
            <person name="Florea S."/>
            <person name="Webb J.S."/>
            <person name="Jaromczyk J."/>
            <person name="Schardl C.L."/>
        </authorList>
    </citation>
    <scope>NUCLEOTIDE SEQUENCE [LARGE SCALE GENOMIC DNA]</scope>
    <source>
        <strain evidence="3">CY1</strain>
    </source>
</reference>
<keyword evidence="3" id="KW-1185">Reference proteome</keyword>